<dbReference type="PANTHER" id="PTHR30606:SF10">
    <property type="entry name" value="PHOSPHATIDYLINOSITOL MANNOSIDE ACYLTRANSFERASE"/>
    <property type="match status" value="1"/>
</dbReference>
<evidence type="ECO:0000256" key="4">
    <source>
        <dbReference type="ARBA" id="ARBA00022679"/>
    </source>
</evidence>
<name>A0A3S0I5W4_9BACL</name>
<evidence type="ECO:0000256" key="6">
    <source>
        <dbReference type="ARBA" id="ARBA00023315"/>
    </source>
</evidence>
<evidence type="ECO:0000256" key="1">
    <source>
        <dbReference type="ARBA" id="ARBA00004533"/>
    </source>
</evidence>
<evidence type="ECO:0000256" key="3">
    <source>
        <dbReference type="ARBA" id="ARBA00022519"/>
    </source>
</evidence>
<dbReference type="PANTHER" id="PTHR30606">
    <property type="entry name" value="LIPID A BIOSYNTHESIS LAUROYL ACYLTRANSFERASE"/>
    <property type="match status" value="1"/>
</dbReference>
<keyword evidence="2" id="KW-1003">Cell membrane</keyword>
<dbReference type="Pfam" id="PF03279">
    <property type="entry name" value="Lip_A_acyltrans"/>
    <property type="match status" value="1"/>
</dbReference>
<organism evidence="8 9">
    <name type="scientific">Paenibacillus whitsoniae</name>
    <dbReference type="NCBI Taxonomy" id="2496558"/>
    <lineage>
        <taxon>Bacteria</taxon>
        <taxon>Bacillati</taxon>
        <taxon>Bacillota</taxon>
        <taxon>Bacilli</taxon>
        <taxon>Bacillales</taxon>
        <taxon>Paenibacillaceae</taxon>
        <taxon>Paenibacillus</taxon>
    </lineage>
</organism>
<evidence type="ECO:0000256" key="7">
    <source>
        <dbReference type="SAM" id="Phobius"/>
    </source>
</evidence>
<evidence type="ECO:0000256" key="2">
    <source>
        <dbReference type="ARBA" id="ARBA00022475"/>
    </source>
</evidence>
<keyword evidence="3" id="KW-0997">Cell inner membrane</keyword>
<comment type="caution">
    <text evidence="8">The sequence shown here is derived from an EMBL/GenBank/DDBJ whole genome shotgun (WGS) entry which is preliminary data.</text>
</comment>
<dbReference type="CDD" id="cd07984">
    <property type="entry name" value="LPLAT_LABLAT-like"/>
    <property type="match status" value="1"/>
</dbReference>
<dbReference type="GO" id="GO:0009247">
    <property type="term" value="P:glycolipid biosynthetic process"/>
    <property type="evidence" value="ECO:0007669"/>
    <property type="project" value="UniProtKB-ARBA"/>
</dbReference>
<keyword evidence="7" id="KW-1133">Transmembrane helix</keyword>
<dbReference type="AlphaFoldDB" id="A0A3S0I5W4"/>
<keyword evidence="7" id="KW-0812">Transmembrane</keyword>
<dbReference type="InterPro" id="IPR004960">
    <property type="entry name" value="LipA_acyltrans"/>
</dbReference>
<sequence>MYEWIAKLTTGEGQGWLWQKVLSLLPVRIVFGLCSILAYFTMFAARKGILAQISCNMADLLGPMSTAQLQLLTRQYVCNAMITLYEIIFLSKRLPPLAAKLFQVDGEAHLEEALKQANGKGFIVYTPHVGNFFYYYWYLSRKYDCLTVASAGSPELRPMYLQFQAMGCQGLDYDSMPPLELYRTLKKHVNRGGVVFLLGDFWRPSFPVSRFFGRMTRTPEGAAMLTLEQKVPIVPMHGYRRRDGKHRLVFHEPLVYSQSNALNGRQARAEVNVELNRFMENVIREHPASWFYWFNAHERWEQEADIRDVGDSKLVESAVS</sequence>
<keyword evidence="9" id="KW-1185">Reference proteome</keyword>
<proteinExistence type="predicted"/>
<accession>A0A3S0I5W4</accession>
<feature type="transmembrane region" description="Helical" evidence="7">
    <location>
        <begin position="25"/>
        <end position="45"/>
    </location>
</feature>
<dbReference type="OrthoDB" id="2578313at2"/>
<reference evidence="8 9" key="1">
    <citation type="submission" date="2018-12" db="EMBL/GenBank/DDBJ databases">
        <title>Bacillus ochoae sp. nov., Paenibacillus whitsoniae sp. nov., Paenibacillus spiritus sp. nov. Isolated from the Mars Exploration Rover during spacecraft assembly.</title>
        <authorList>
            <person name="Seuylemezian A."/>
            <person name="Vaishampayan P."/>
        </authorList>
    </citation>
    <scope>NUCLEOTIDE SEQUENCE [LARGE SCALE GENOMIC DNA]</scope>
    <source>
        <strain evidence="8 9">MER 54</strain>
    </source>
</reference>
<dbReference type="RefSeq" id="WP_126145059.1">
    <property type="nucleotide sequence ID" value="NZ_RXHU01000135.1"/>
</dbReference>
<protein>
    <submittedName>
        <fullName evidence="8">Lipid A biosynthesis acyltransferase</fullName>
    </submittedName>
</protein>
<evidence type="ECO:0000313" key="9">
    <source>
        <dbReference type="Proteomes" id="UP000276128"/>
    </source>
</evidence>
<comment type="subcellular location">
    <subcellularLocation>
        <location evidence="1">Cell inner membrane</location>
    </subcellularLocation>
</comment>
<keyword evidence="5 7" id="KW-0472">Membrane</keyword>
<keyword evidence="6 8" id="KW-0012">Acyltransferase</keyword>
<evidence type="ECO:0000313" key="8">
    <source>
        <dbReference type="EMBL" id="RTE01412.1"/>
    </source>
</evidence>
<keyword evidence="4 8" id="KW-0808">Transferase</keyword>
<dbReference type="GO" id="GO:0005886">
    <property type="term" value="C:plasma membrane"/>
    <property type="evidence" value="ECO:0007669"/>
    <property type="project" value="UniProtKB-SubCell"/>
</dbReference>
<dbReference type="Proteomes" id="UP000276128">
    <property type="component" value="Unassembled WGS sequence"/>
</dbReference>
<gene>
    <name evidence="8" type="ORF">EJQ19_30930</name>
</gene>
<dbReference type="EMBL" id="RXHU01000135">
    <property type="protein sequence ID" value="RTE01412.1"/>
    <property type="molecule type" value="Genomic_DNA"/>
</dbReference>
<evidence type="ECO:0000256" key="5">
    <source>
        <dbReference type="ARBA" id="ARBA00023136"/>
    </source>
</evidence>
<dbReference type="GO" id="GO:0016746">
    <property type="term" value="F:acyltransferase activity"/>
    <property type="evidence" value="ECO:0007669"/>
    <property type="project" value="UniProtKB-KW"/>
</dbReference>